<evidence type="ECO:0000313" key="2">
    <source>
        <dbReference type="Proteomes" id="UP000032414"/>
    </source>
</evidence>
<protein>
    <submittedName>
        <fullName evidence="1">Uncharacterized protein</fullName>
    </submittedName>
</protein>
<sequence>MAQPQPFLVHLARKHGKPVLLQQSTSTIEGWVNPNLLG</sequence>
<dbReference type="EMBL" id="LN614830">
    <property type="protein sequence ID" value="CEG61837.1"/>
    <property type="molecule type" value="Genomic_DNA"/>
</dbReference>
<dbReference type="KEGG" id="tmc:LMI_2576"/>
<gene>
    <name evidence="1" type="ORF">LMI_2576</name>
</gene>
<proteinExistence type="predicted"/>
<accession>A0A098GIL7</accession>
<dbReference type="Proteomes" id="UP000032414">
    <property type="component" value="Chromosome I"/>
</dbReference>
<dbReference type="HOGENOM" id="CLU_3334098_0_0_6"/>
<name>A0A098GIL7_LEGMI</name>
<evidence type="ECO:0000313" key="1">
    <source>
        <dbReference type="EMBL" id="CEG61837.1"/>
    </source>
</evidence>
<dbReference type="AlphaFoldDB" id="A0A098GIL7"/>
<organism evidence="1 2">
    <name type="scientific">Legionella micdadei</name>
    <name type="common">Tatlockia micdadei</name>
    <dbReference type="NCBI Taxonomy" id="451"/>
    <lineage>
        <taxon>Bacteria</taxon>
        <taxon>Pseudomonadati</taxon>
        <taxon>Pseudomonadota</taxon>
        <taxon>Gammaproteobacteria</taxon>
        <taxon>Legionellales</taxon>
        <taxon>Legionellaceae</taxon>
        <taxon>Legionella</taxon>
    </lineage>
</organism>
<reference evidence="2" key="1">
    <citation type="submission" date="2014-09" db="EMBL/GenBank/DDBJ databases">
        <authorList>
            <person name="Gomez-Valero L."/>
        </authorList>
    </citation>
    <scope>NUCLEOTIDE SEQUENCE [LARGE SCALE GENOMIC DNA]</scope>
    <source>
        <strain evidence="2">ATCC33218</strain>
    </source>
</reference>